<dbReference type="PANTHER" id="PTHR46206:SF2">
    <property type="entry name" value="CYTOCHROME P450 MONOOXYGENASE AUSG-RELATED"/>
    <property type="match status" value="1"/>
</dbReference>
<keyword evidence="5 9" id="KW-0560">Oxidoreductase</keyword>
<keyword evidence="3 8" id="KW-0349">Heme</keyword>
<evidence type="ECO:0000256" key="5">
    <source>
        <dbReference type="ARBA" id="ARBA00023002"/>
    </source>
</evidence>
<reference evidence="11" key="2">
    <citation type="submission" date="2020-02" db="EMBL/GenBank/DDBJ databases">
        <authorList>
            <person name="Gilchrist C.L.M."/>
            <person name="Chooi Y.-H."/>
        </authorList>
    </citation>
    <scope>NUCLEOTIDE SEQUENCE</scope>
    <source>
        <strain evidence="11">MST-FP2251</strain>
    </source>
</reference>
<evidence type="ECO:0000256" key="6">
    <source>
        <dbReference type="ARBA" id="ARBA00023004"/>
    </source>
</evidence>
<keyword evidence="6 8" id="KW-0408">Iron</keyword>
<evidence type="ECO:0000256" key="3">
    <source>
        <dbReference type="ARBA" id="ARBA00022617"/>
    </source>
</evidence>
<dbReference type="PROSITE" id="PS00086">
    <property type="entry name" value="CYTOCHROME_P450"/>
    <property type="match status" value="1"/>
</dbReference>
<gene>
    <name evidence="11" type="ORF">FE257_010818</name>
</gene>
<reference evidence="11" key="1">
    <citation type="journal article" date="2019" name="Beilstein J. Org. Chem.">
        <title>Nanangenines: drimane sesquiterpenoids as the dominant metabolite cohort of a novel Australian fungus, Aspergillus nanangensis.</title>
        <authorList>
            <person name="Lacey H.J."/>
            <person name="Gilchrist C.L.M."/>
            <person name="Crombie A."/>
            <person name="Kalaitzis J.A."/>
            <person name="Vuong D."/>
            <person name="Rutledge P.J."/>
            <person name="Turner P."/>
            <person name="Pitt J.I."/>
            <person name="Lacey E."/>
            <person name="Chooi Y.H."/>
            <person name="Piggott A.M."/>
        </authorList>
    </citation>
    <scope>NUCLEOTIDE SEQUENCE</scope>
    <source>
        <strain evidence="11">MST-FP2251</strain>
    </source>
</reference>
<proteinExistence type="inferred from homology"/>
<feature type="transmembrane region" description="Helical" evidence="10">
    <location>
        <begin position="432"/>
        <end position="455"/>
    </location>
</feature>
<accession>A0AAD4CVJ8</accession>
<feature type="binding site" description="axial binding residue" evidence="8">
    <location>
        <position position="305"/>
    </location>
    <ligand>
        <name>heme</name>
        <dbReference type="ChEBI" id="CHEBI:30413"/>
    </ligand>
    <ligandPart>
        <name>Fe</name>
        <dbReference type="ChEBI" id="CHEBI:18248"/>
    </ligandPart>
</feature>
<dbReference type="InterPro" id="IPR036396">
    <property type="entry name" value="Cyt_P450_sf"/>
</dbReference>
<feature type="transmembrane region" description="Helical" evidence="10">
    <location>
        <begin position="399"/>
        <end position="420"/>
    </location>
</feature>
<dbReference type="InterPro" id="IPR002403">
    <property type="entry name" value="Cyt_P450_E_grp-IV"/>
</dbReference>
<keyword evidence="10" id="KW-0472">Membrane</keyword>
<keyword evidence="10" id="KW-1133">Transmembrane helix</keyword>
<dbReference type="GO" id="GO:0020037">
    <property type="term" value="F:heme binding"/>
    <property type="evidence" value="ECO:0007669"/>
    <property type="project" value="InterPro"/>
</dbReference>
<dbReference type="CDD" id="cd11041">
    <property type="entry name" value="CYP503A1-like"/>
    <property type="match status" value="1"/>
</dbReference>
<comment type="caution">
    <text evidence="11">The sequence shown here is derived from an EMBL/GenBank/DDBJ whole genome shotgun (WGS) entry which is preliminary data.</text>
</comment>
<keyword evidence="4 8" id="KW-0479">Metal-binding</keyword>
<dbReference type="Proteomes" id="UP001194746">
    <property type="component" value="Unassembled WGS sequence"/>
</dbReference>
<dbReference type="InterPro" id="IPR001128">
    <property type="entry name" value="Cyt_P450"/>
</dbReference>
<dbReference type="GO" id="GO:0004497">
    <property type="term" value="F:monooxygenase activity"/>
    <property type="evidence" value="ECO:0007669"/>
    <property type="project" value="UniProtKB-KW"/>
</dbReference>
<protein>
    <recommendedName>
        <fullName evidence="13">Cytochrome P450</fullName>
    </recommendedName>
</protein>
<dbReference type="PRINTS" id="PR00465">
    <property type="entry name" value="EP450IV"/>
</dbReference>
<evidence type="ECO:0000256" key="7">
    <source>
        <dbReference type="ARBA" id="ARBA00023033"/>
    </source>
</evidence>
<comment type="cofactor">
    <cofactor evidence="1 8">
        <name>heme</name>
        <dbReference type="ChEBI" id="CHEBI:30413"/>
    </cofactor>
</comment>
<evidence type="ECO:0000256" key="2">
    <source>
        <dbReference type="ARBA" id="ARBA00010617"/>
    </source>
</evidence>
<evidence type="ECO:0000256" key="1">
    <source>
        <dbReference type="ARBA" id="ARBA00001971"/>
    </source>
</evidence>
<dbReference type="Pfam" id="PF00067">
    <property type="entry name" value="p450"/>
    <property type="match status" value="1"/>
</dbReference>
<keyword evidence="12" id="KW-1185">Reference proteome</keyword>
<dbReference type="InterPro" id="IPR017972">
    <property type="entry name" value="Cyt_P450_CS"/>
</dbReference>
<evidence type="ECO:0000313" key="12">
    <source>
        <dbReference type="Proteomes" id="UP001194746"/>
    </source>
</evidence>
<dbReference type="GO" id="GO:0019748">
    <property type="term" value="P:secondary metabolic process"/>
    <property type="evidence" value="ECO:0007669"/>
    <property type="project" value="UniProtKB-ARBA"/>
</dbReference>
<dbReference type="AlphaFoldDB" id="A0AAD4CVJ8"/>
<dbReference type="GO" id="GO:0016705">
    <property type="term" value="F:oxidoreductase activity, acting on paired donors, with incorporation or reduction of molecular oxygen"/>
    <property type="evidence" value="ECO:0007669"/>
    <property type="project" value="InterPro"/>
</dbReference>
<dbReference type="PANTHER" id="PTHR46206">
    <property type="entry name" value="CYTOCHROME P450"/>
    <property type="match status" value="1"/>
</dbReference>
<evidence type="ECO:0000256" key="10">
    <source>
        <dbReference type="SAM" id="Phobius"/>
    </source>
</evidence>
<dbReference type="SUPFAM" id="SSF48264">
    <property type="entry name" value="Cytochrome P450"/>
    <property type="match status" value="1"/>
</dbReference>
<evidence type="ECO:0000256" key="9">
    <source>
        <dbReference type="RuleBase" id="RU000461"/>
    </source>
</evidence>
<evidence type="ECO:0000313" key="11">
    <source>
        <dbReference type="EMBL" id="KAF9893506.1"/>
    </source>
</evidence>
<keyword evidence="10" id="KW-0812">Transmembrane</keyword>
<organism evidence="11 12">
    <name type="scientific">Aspergillus nanangensis</name>
    <dbReference type="NCBI Taxonomy" id="2582783"/>
    <lineage>
        <taxon>Eukaryota</taxon>
        <taxon>Fungi</taxon>
        <taxon>Dikarya</taxon>
        <taxon>Ascomycota</taxon>
        <taxon>Pezizomycotina</taxon>
        <taxon>Eurotiomycetes</taxon>
        <taxon>Eurotiomycetidae</taxon>
        <taxon>Eurotiales</taxon>
        <taxon>Aspergillaceae</taxon>
        <taxon>Aspergillus</taxon>
        <taxon>Aspergillus subgen. Circumdati</taxon>
    </lineage>
</organism>
<evidence type="ECO:0000256" key="8">
    <source>
        <dbReference type="PIRSR" id="PIRSR602403-1"/>
    </source>
</evidence>
<evidence type="ECO:0000256" key="4">
    <source>
        <dbReference type="ARBA" id="ARBA00022723"/>
    </source>
</evidence>
<dbReference type="EMBL" id="VCAU01000007">
    <property type="protein sequence ID" value="KAF9893506.1"/>
    <property type="molecule type" value="Genomic_DNA"/>
</dbReference>
<evidence type="ECO:0008006" key="13">
    <source>
        <dbReference type="Google" id="ProtNLM"/>
    </source>
</evidence>
<comment type="similarity">
    <text evidence="2 9">Belongs to the cytochrome P450 family.</text>
</comment>
<sequence length="493" mass="55217">MGFHKECELFHEHLTEALGEMWTDNDDWHTVDWSQHAIRFIGRMSASVFVGPQLARDTKWQELIVTSTMNTFMGVRSLRAWPAFLRPVVHWFLPELKKCRQQMRLARLMLQPIFDRRIRGKATSSKSHKTEKFNDTIEWLEEIAAGRPYDAAAAQIAFAISAMHTTSELLKQALLDICTDPGLIPAIRDEVDKAVRESGWSTTGVFKMQLLDSAVKETLRLKPGSLVNLERKALRDVVLPNGMTIPCGTNIAVDSSMMWDPTIYPNPSAYDAYRFLRLRQSGNTGASLASASPEHIAFGIGKPICPGRFFASNEVKIALATIMLTYDVRIPEGFDPKVVEMGFEMLSDPVAKLESASDIQLPPARLGRGQGPFPPPLAVGHVPKDTSYDYGRKSLTKQAAVAAMLFIGYGLGNIVGPQFFLENQTLQYTTGIRSVEACMAFNTFFLLCLYAYYILENKRRDRELGPASGQTYEAVDDLTDVTDRQIPGFRYTL</sequence>
<dbReference type="GO" id="GO:0005506">
    <property type="term" value="F:iron ion binding"/>
    <property type="evidence" value="ECO:0007669"/>
    <property type="project" value="InterPro"/>
</dbReference>
<keyword evidence="7 9" id="KW-0503">Monooxygenase</keyword>
<dbReference type="Gene3D" id="1.10.630.10">
    <property type="entry name" value="Cytochrome P450"/>
    <property type="match status" value="1"/>
</dbReference>
<name>A0AAD4CVJ8_ASPNN</name>